<evidence type="ECO:0000256" key="1">
    <source>
        <dbReference type="SAM" id="MobiDB-lite"/>
    </source>
</evidence>
<evidence type="ECO:0000313" key="3">
    <source>
        <dbReference type="Proteomes" id="UP001482620"/>
    </source>
</evidence>
<proteinExistence type="predicted"/>
<protein>
    <submittedName>
        <fullName evidence="2">Uncharacterized protein</fullName>
    </submittedName>
</protein>
<organism evidence="2 3">
    <name type="scientific">Ilyodon furcidens</name>
    <name type="common">goldbreast splitfin</name>
    <dbReference type="NCBI Taxonomy" id="33524"/>
    <lineage>
        <taxon>Eukaryota</taxon>
        <taxon>Metazoa</taxon>
        <taxon>Chordata</taxon>
        <taxon>Craniata</taxon>
        <taxon>Vertebrata</taxon>
        <taxon>Euteleostomi</taxon>
        <taxon>Actinopterygii</taxon>
        <taxon>Neopterygii</taxon>
        <taxon>Teleostei</taxon>
        <taxon>Neoteleostei</taxon>
        <taxon>Acanthomorphata</taxon>
        <taxon>Ovalentaria</taxon>
        <taxon>Atherinomorphae</taxon>
        <taxon>Cyprinodontiformes</taxon>
        <taxon>Goodeidae</taxon>
        <taxon>Ilyodon</taxon>
    </lineage>
</organism>
<keyword evidence="3" id="KW-1185">Reference proteome</keyword>
<reference evidence="2 3" key="1">
    <citation type="submission" date="2021-06" db="EMBL/GenBank/DDBJ databases">
        <authorList>
            <person name="Palmer J.M."/>
        </authorList>
    </citation>
    <scope>NUCLEOTIDE SEQUENCE [LARGE SCALE GENOMIC DNA]</scope>
    <source>
        <strain evidence="3">if_2019</strain>
        <tissue evidence="2">Muscle</tissue>
    </source>
</reference>
<dbReference type="Proteomes" id="UP001482620">
    <property type="component" value="Unassembled WGS sequence"/>
</dbReference>
<comment type="caution">
    <text evidence="2">The sequence shown here is derived from an EMBL/GenBank/DDBJ whole genome shotgun (WGS) entry which is preliminary data.</text>
</comment>
<name>A0ABV0T7Z1_9TELE</name>
<feature type="region of interest" description="Disordered" evidence="1">
    <location>
        <begin position="1"/>
        <end position="32"/>
    </location>
</feature>
<evidence type="ECO:0000313" key="2">
    <source>
        <dbReference type="EMBL" id="MEQ2227707.1"/>
    </source>
</evidence>
<dbReference type="EMBL" id="JAHRIQ010023214">
    <property type="protein sequence ID" value="MEQ2227707.1"/>
    <property type="molecule type" value="Genomic_DNA"/>
</dbReference>
<sequence length="178" mass="19936">MKGSWHGECERHSSEDSTKLPPNSYSSLSLSSRQVRKSPSAVSSRVLLHYKSANIIKDSAETCEISTANYSGVSLVSHVEQLSVRDEGSYSLIKSESFPVFVRPLNTYSPSLSVTPVQPTVTPQSQEIQPRHYNQVEDFDWATTAPSFSAILLWIFYLNEIKVYQCSTFRNNAPLQAK</sequence>
<gene>
    <name evidence="2" type="ORF">ILYODFUR_001034</name>
</gene>
<accession>A0ABV0T7Z1</accession>
<feature type="compositionally biased region" description="Basic and acidic residues" evidence="1">
    <location>
        <begin position="1"/>
        <end position="18"/>
    </location>
</feature>